<dbReference type="Proteomes" id="UP000320475">
    <property type="component" value="Unassembled WGS sequence"/>
</dbReference>
<dbReference type="Gene3D" id="2.40.50.40">
    <property type="match status" value="1"/>
</dbReference>
<proteinExistence type="predicted"/>
<dbReference type="InterPro" id="IPR016197">
    <property type="entry name" value="Chromo-like_dom_sf"/>
</dbReference>
<protein>
    <recommendedName>
        <fullName evidence="4">Chromo domain-containing protein</fullName>
    </recommendedName>
</protein>
<accession>A0A507CEZ2</accession>
<name>A0A507CEZ2_9FUNG</name>
<reference evidence="2 3" key="1">
    <citation type="journal article" date="2019" name="Sci. Rep.">
        <title>Comparative genomics of chytrid fungi reveal insights into the obligate biotrophic and pathogenic lifestyle of Synchytrium endobioticum.</title>
        <authorList>
            <person name="van de Vossenberg B.T.L.H."/>
            <person name="Warris S."/>
            <person name="Nguyen H.D.T."/>
            <person name="van Gent-Pelzer M.P.E."/>
            <person name="Joly D.L."/>
            <person name="van de Geest H.C."/>
            <person name="Bonants P.J.M."/>
            <person name="Smith D.S."/>
            <person name="Levesque C.A."/>
            <person name="van der Lee T.A.J."/>
        </authorList>
    </citation>
    <scope>NUCLEOTIDE SEQUENCE [LARGE SCALE GENOMIC DNA]</scope>
    <source>
        <strain evidence="2 3">LEV6574</strain>
    </source>
</reference>
<feature type="region of interest" description="Disordered" evidence="1">
    <location>
        <begin position="123"/>
        <end position="164"/>
    </location>
</feature>
<organism evidence="2 3">
    <name type="scientific">Synchytrium endobioticum</name>
    <dbReference type="NCBI Taxonomy" id="286115"/>
    <lineage>
        <taxon>Eukaryota</taxon>
        <taxon>Fungi</taxon>
        <taxon>Fungi incertae sedis</taxon>
        <taxon>Chytridiomycota</taxon>
        <taxon>Chytridiomycota incertae sedis</taxon>
        <taxon>Chytridiomycetes</taxon>
        <taxon>Synchytriales</taxon>
        <taxon>Synchytriaceae</taxon>
        <taxon>Synchytrium</taxon>
    </lineage>
</organism>
<gene>
    <name evidence="2" type="ORF">SeLEV6574_g07075</name>
</gene>
<evidence type="ECO:0000313" key="2">
    <source>
        <dbReference type="EMBL" id="TPX39647.1"/>
    </source>
</evidence>
<dbReference type="AlphaFoldDB" id="A0A507CEZ2"/>
<dbReference type="EMBL" id="QEAM01000458">
    <property type="protein sequence ID" value="TPX39647.1"/>
    <property type="molecule type" value="Genomic_DNA"/>
</dbReference>
<sequence>MKIRPVFHVNLLKPAGRTHFVEPSSNHITSRTHPKLLVPHSVLKVNPPDESPRNCWEWLVRWVNTEADEDTWQDVMYFEDSIELLLEFYQSKIAHYQDCHDHGASSTKRWCDEEEQARIISRMNYQDPWASAQKGARPSNQPQSQPISAGTTATQPQLQHPSQD</sequence>
<dbReference type="OrthoDB" id="2447764at2759"/>
<evidence type="ECO:0008006" key="4">
    <source>
        <dbReference type="Google" id="ProtNLM"/>
    </source>
</evidence>
<evidence type="ECO:0000313" key="3">
    <source>
        <dbReference type="Proteomes" id="UP000320475"/>
    </source>
</evidence>
<evidence type="ECO:0000256" key="1">
    <source>
        <dbReference type="SAM" id="MobiDB-lite"/>
    </source>
</evidence>
<dbReference type="SUPFAM" id="SSF54160">
    <property type="entry name" value="Chromo domain-like"/>
    <property type="match status" value="1"/>
</dbReference>
<comment type="caution">
    <text evidence="2">The sequence shown here is derived from an EMBL/GenBank/DDBJ whole genome shotgun (WGS) entry which is preliminary data.</text>
</comment>
<feature type="compositionally biased region" description="Polar residues" evidence="1">
    <location>
        <begin position="138"/>
        <end position="164"/>
    </location>
</feature>